<dbReference type="InterPro" id="IPR007159">
    <property type="entry name" value="SpoVT-AbrB_dom"/>
</dbReference>
<gene>
    <name evidence="2" type="ORF">DVA86_17370</name>
</gene>
<dbReference type="KEGG" id="sarm:DVA86_17370"/>
<evidence type="ECO:0000313" key="3">
    <source>
        <dbReference type="Proteomes" id="UP000254425"/>
    </source>
</evidence>
<reference evidence="2 3" key="1">
    <citation type="submission" date="2018-07" db="EMBL/GenBank/DDBJ databases">
        <title>Draft genome of the type strain Streptomyces armeniacus ATCC 15676.</title>
        <authorList>
            <person name="Labana P."/>
            <person name="Gosse J.T."/>
            <person name="Boddy C.N."/>
        </authorList>
    </citation>
    <scope>NUCLEOTIDE SEQUENCE [LARGE SCALE GENOMIC DNA]</scope>
    <source>
        <strain evidence="2 3">ATCC 15676</strain>
    </source>
</reference>
<dbReference type="SUPFAM" id="SSF89447">
    <property type="entry name" value="AbrB/MazE/MraZ-like"/>
    <property type="match status" value="1"/>
</dbReference>
<dbReference type="Proteomes" id="UP000254425">
    <property type="component" value="Chromosome"/>
</dbReference>
<dbReference type="EMBL" id="CP031320">
    <property type="protein sequence ID" value="AXK34159.1"/>
    <property type="molecule type" value="Genomic_DNA"/>
</dbReference>
<dbReference type="InterPro" id="IPR037914">
    <property type="entry name" value="SpoVT-AbrB_sf"/>
</dbReference>
<evidence type="ECO:0000259" key="1">
    <source>
        <dbReference type="SMART" id="SM00966"/>
    </source>
</evidence>
<keyword evidence="3" id="KW-1185">Reference proteome</keyword>
<feature type="domain" description="SpoVT-AbrB" evidence="1">
    <location>
        <begin position="12"/>
        <end position="58"/>
    </location>
</feature>
<dbReference type="GO" id="GO:0003677">
    <property type="term" value="F:DNA binding"/>
    <property type="evidence" value="ECO:0007669"/>
    <property type="project" value="UniProtKB-KW"/>
</dbReference>
<proteinExistence type="predicted"/>
<dbReference type="AlphaFoldDB" id="A0A345XR93"/>
<organism evidence="2 3">
    <name type="scientific">Streptomyces armeniacus</name>
    <dbReference type="NCBI Taxonomy" id="83291"/>
    <lineage>
        <taxon>Bacteria</taxon>
        <taxon>Bacillati</taxon>
        <taxon>Actinomycetota</taxon>
        <taxon>Actinomycetes</taxon>
        <taxon>Kitasatosporales</taxon>
        <taxon>Streptomycetaceae</taxon>
        <taxon>Streptomyces</taxon>
    </lineage>
</organism>
<protein>
    <submittedName>
        <fullName evidence="2">AbrB/MazE/SpoVT family DNA-binding domain-containing protein</fullName>
    </submittedName>
</protein>
<dbReference type="Pfam" id="PF04014">
    <property type="entry name" value="MazE_antitoxin"/>
    <property type="match status" value="1"/>
</dbReference>
<dbReference type="SMART" id="SM00966">
    <property type="entry name" value="SpoVT_AbrB"/>
    <property type="match status" value="1"/>
</dbReference>
<evidence type="ECO:0000313" key="2">
    <source>
        <dbReference type="EMBL" id="AXK34159.1"/>
    </source>
</evidence>
<name>A0A345XR93_9ACTN</name>
<accession>A0A345XR93</accession>
<keyword evidence="2" id="KW-0238">DNA-binding</keyword>
<dbReference type="Gene3D" id="2.10.260.10">
    <property type="match status" value="1"/>
</dbReference>
<dbReference type="RefSeq" id="WP_208879439.1">
    <property type="nucleotide sequence ID" value="NZ_CP031320.1"/>
</dbReference>
<sequence>MARKVRKKPCTTKVTSKNQVTLPVAALRAAHLGIGDELRVEVQGDGRLVLIRDVDPVEQVVGAFAGLSAAADLEQERDAWT</sequence>